<dbReference type="SMART" id="SM00060">
    <property type="entry name" value="FN3"/>
    <property type="match status" value="1"/>
</dbReference>
<evidence type="ECO:0000256" key="1">
    <source>
        <dbReference type="ARBA" id="ARBA00004479"/>
    </source>
</evidence>
<keyword evidence="9" id="KW-1185">Reference proteome</keyword>
<dbReference type="PROSITE" id="PS50835">
    <property type="entry name" value="IG_LIKE"/>
    <property type="match status" value="5"/>
</dbReference>
<evidence type="ECO:0000313" key="9">
    <source>
        <dbReference type="Proteomes" id="UP000311919"/>
    </source>
</evidence>
<dbReference type="Pfam" id="PF00041">
    <property type="entry name" value="fn3"/>
    <property type="match status" value="1"/>
</dbReference>
<dbReference type="PANTHER" id="PTHR11640:SF158">
    <property type="entry name" value="V-SET AND IMMUNOGLOBULIN DOMAIN-CONTAINING PROTEIN 10-LIKE 2"/>
    <property type="match status" value="1"/>
</dbReference>
<keyword evidence="4" id="KW-0325">Glycoprotein</keyword>
<evidence type="ECO:0000256" key="3">
    <source>
        <dbReference type="ARBA" id="ARBA00023157"/>
    </source>
</evidence>
<dbReference type="InterPro" id="IPR003961">
    <property type="entry name" value="FN3_dom"/>
</dbReference>
<feature type="domain" description="Ig-like" evidence="6">
    <location>
        <begin position="487"/>
        <end position="589"/>
    </location>
</feature>
<evidence type="ECO:0000259" key="6">
    <source>
        <dbReference type="PROSITE" id="PS50835"/>
    </source>
</evidence>
<dbReference type="SMART" id="SM00408">
    <property type="entry name" value="IGc2"/>
    <property type="match status" value="3"/>
</dbReference>
<organism evidence="8 9">
    <name type="scientific">Schistosoma japonicum</name>
    <name type="common">Blood fluke</name>
    <dbReference type="NCBI Taxonomy" id="6182"/>
    <lineage>
        <taxon>Eukaryota</taxon>
        <taxon>Metazoa</taxon>
        <taxon>Spiralia</taxon>
        <taxon>Lophotrochozoa</taxon>
        <taxon>Platyhelminthes</taxon>
        <taxon>Trematoda</taxon>
        <taxon>Digenea</taxon>
        <taxon>Strigeidida</taxon>
        <taxon>Schistosomatoidea</taxon>
        <taxon>Schistosomatidae</taxon>
        <taxon>Schistosoma</taxon>
    </lineage>
</organism>
<keyword evidence="2" id="KW-0472">Membrane</keyword>
<evidence type="ECO:0000256" key="4">
    <source>
        <dbReference type="ARBA" id="ARBA00023180"/>
    </source>
</evidence>
<dbReference type="PANTHER" id="PTHR11640">
    <property type="entry name" value="NEPHRIN"/>
    <property type="match status" value="1"/>
</dbReference>
<dbReference type="GO" id="GO:0050839">
    <property type="term" value="F:cell adhesion molecule binding"/>
    <property type="evidence" value="ECO:0007669"/>
    <property type="project" value="TreeGrafter"/>
</dbReference>
<keyword evidence="3" id="KW-1015">Disulfide bond</keyword>
<evidence type="ECO:0000256" key="2">
    <source>
        <dbReference type="ARBA" id="ARBA00023136"/>
    </source>
</evidence>
<dbReference type="InterPro" id="IPR051275">
    <property type="entry name" value="Cell_adhesion_signaling"/>
</dbReference>
<dbReference type="Pfam" id="PF13927">
    <property type="entry name" value="Ig_3"/>
    <property type="match status" value="1"/>
</dbReference>
<dbReference type="Proteomes" id="UP000311919">
    <property type="component" value="Unassembled WGS sequence"/>
</dbReference>
<name>A0A4Z2DVB9_SCHJA</name>
<protein>
    <submittedName>
        <fullName evidence="8">Hemicentin-1</fullName>
    </submittedName>
</protein>
<feature type="domain" description="Fibronectin type-III" evidence="7">
    <location>
        <begin position="923"/>
        <end position="1028"/>
    </location>
</feature>
<gene>
    <name evidence="8" type="ORF">EWB00_005094</name>
</gene>
<keyword evidence="5" id="KW-0393">Immunoglobulin domain</keyword>
<proteinExistence type="predicted"/>
<sequence>MLLTKDTTDKLFQSSLTTSYNMKYSQYSAYNQTIEQGEQITLHCLPEFNTNFIIWYFTPMITKGRTFNEQHELLNQNDSYVNITLISETIELAVCKPQITCKEQIHLIDIQVYSNGILTITNAQSYHSGNYQCAMLAGVKTVTMNRYLIVQVPPGKPIITINPSELDRKSIKDSYIMEGEYLSLTCRSAKGLPPPQIFWLLFSVKNTTTPSEVIEAVQDSTFLSENSYYKRNNNIKSLVYMPSVRPYGITSSDLRLKVLRSHDGMRISCKAVNTITSSISESYEIVVRYAPVILQFSSEPWIVLYEELSTMECRALGNPPPTIYWIDQHGKRISNDFHKFSKDNWKMNVTCYAMNLHQSLEQIRLFTHASGESVRLSCDAVSNPPPINVFWYRKSHEFTFDKSQQVNTNNLIKSIDNITEHKSTNSTSNKRLYWSSPMLHINSVTIDDAGIYECAAENVIKLANHDSFIYRRESQTQLLVYYPPGKPTIQRMSNGRSDDNITVIFQCILDPKLPGLPTPSIEWLWYPQSCKTMTSISTNFLLPIPFKKKYSESDNQLLINQTGTFIDGLYYCLVQNDHGNSLSDPVNITVQEPPQIIEGPNIDNILHPSFSSTSTPYLRCVARGKPAPQINWIHDDSVIHITAAPTTTMNSLGDQNNIHCSWRSIFTNVKCIEYETGSYTWETTSELVWGYSQATESLLHNQSKQNVSQSNNVHKQCHSFHIMNEGIYKCQAMNEFGDEYSNPVNMILKYPPILLHELIIKQSFNYQLSLYEVNKQLFNSTIFNPTRLTCLFQANPSPYQITWFYMPIHLFTVYSRKLHRTSCPQLPSNHLTLISVYKMDQNQLEHHKGNKTFIELLSGNHVKLVLTNELNINIDYVDSLYLTNLIINEMKLIKVGVYISTIVNSEGCQRCIILLQNHSIPDTPTNIEIKEVTWDKLTLGWIPGFNGGYEQTIVIEFLKVSNQQYKETTVKSLPKEVIISHVPKLPIHQHCQISGLSPNTTYTFVIYGKNQLGNGPKSKEYTFTTKELHFPKLVITNHSNNSIKLNFTHQYDSQLFCLKTEFLQVIHMNWITSLDTCSNQNEILSSSSLNKQLINHFNVTVKTIPRIHGNGRIDYTLKASNMVMLDKSIDKQHHSDNIDVLSSIKHSQANSDDPNPLNIFKRTKSNRKYPLIFHNLTN</sequence>
<dbReference type="InterPro" id="IPR013783">
    <property type="entry name" value="Ig-like_fold"/>
</dbReference>
<dbReference type="GO" id="GO:0098609">
    <property type="term" value="P:cell-cell adhesion"/>
    <property type="evidence" value="ECO:0007669"/>
    <property type="project" value="TreeGrafter"/>
</dbReference>
<dbReference type="CDD" id="cd00063">
    <property type="entry name" value="FN3"/>
    <property type="match status" value="1"/>
</dbReference>
<dbReference type="GO" id="GO:0005911">
    <property type="term" value="C:cell-cell junction"/>
    <property type="evidence" value="ECO:0007669"/>
    <property type="project" value="TreeGrafter"/>
</dbReference>
<feature type="domain" description="Ig-like" evidence="6">
    <location>
        <begin position="157"/>
        <end position="280"/>
    </location>
</feature>
<reference evidence="8 9" key="1">
    <citation type="submission" date="2019-03" db="EMBL/GenBank/DDBJ databases">
        <title>An improved genome assembly of the fluke Schistosoma japonicum.</title>
        <authorList>
            <person name="Hu W."/>
            <person name="Luo F."/>
            <person name="Yin M."/>
            <person name="Mo X."/>
            <person name="Sun C."/>
            <person name="Wu Q."/>
            <person name="Zhu B."/>
            <person name="Xiang M."/>
            <person name="Wang J."/>
            <person name="Wang Y."/>
            <person name="Zhang T."/>
            <person name="Xu B."/>
            <person name="Zheng H."/>
            <person name="Feng Z."/>
        </authorList>
    </citation>
    <scope>NUCLEOTIDE SEQUENCE [LARGE SCALE GENOMIC DNA]</scope>
    <source>
        <strain evidence="8">HuSjv2</strain>
        <tissue evidence="8">Worms</tissue>
    </source>
</reference>
<comment type="caution">
    <text evidence="8">The sequence shown here is derived from an EMBL/GenBank/DDBJ whole genome shotgun (WGS) entry which is preliminary data.</text>
</comment>
<dbReference type="GO" id="GO:0005886">
    <property type="term" value="C:plasma membrane"/>
    <property type="evidence" value="ECO:0007669"/>
    <property type="project" value="TreeGrafter"/>
</dbReference>
<feature type="domain" description="Ig-like" evidence="6">
    <location>
        <begin position="22"/>
        <end position="143"/>
    </location>
</feature>
<dbReference type="AlphaFoldDB" id="A0A4Z2DVB9"/>
<dbReference type="SMART" id="SM00409">
    <property type="entry name" value="IG"/>
    <property type="match status" value="4"/>
</dbReference>
<dbReference type="InterPro" id="IPR003599">
    <property type="entry name" value="Ig_sub"/>
</dbReference>
<dbReference type="OrthoDB" id="6272054at2759"/>
<evidence type="ECO:0000313" key="8">
    <source>
        <dbReference type="EMBL" id="TNN20150.1"/>
    </source>
</evidence>
<dbReference type="CDD" id="cd00096">
    <property type="entry name" value="Ig"/>
    <property type="match status" value="1"/>
</dbReference>
<feature type="domain" description="Ig-like" evidence="6">
    <location>
        <begin position="371"/>
        <end position="458"/>
    </location>
</feature>
<feature type="non-terminal residue" evidence="8">
    <location>
        <position position="1178"/>
    </location>
</feature>
<dbReference type="SUPFAM" id="SSF49265">
    <property type="entry name" value="Fibronectin type III"/>
    <property type="match status" value="1"/>
</dbReference>
<accession>A0A4Z2DVB9</accession>
<evidence type="ECO:0000259" key="7">
    <source>
        <dbReference type="PROSITE" id="PS50853"/>
    </source>
</evidence>
<evidence type="ECO:0000256" key="5">
    <source>
        <dbReference type="ARBA" id="ARBA00023319"/>
    </source>
</evidence>
<comment type="subcellular location">
    <subcellularLocation>
        <location evidence="1">Membrane</location>
        <topology evidence="1">Single-pass type I membrane protein</topology>
    </subcellularLocation>
</comment>
<dbReference type="EMBL" id="SKCS01000034">
    <property type="protein sequence ID" value="TNN20150.1"/>
    <property type="molecule type" value="Genomic_DNA"/>
</dbReference>
<dbReference type="SUPFAM" id="SSF48726">
    <property type="entry name" value="Immunoglobulin"/>
    <property type="match status" value="6"/>
</dbReference>
<feature type="domain" description="Ig-like" evidence="6">
    <location>
        <begin position="594"/>
        <end position="745"/>
    </location>
</feature>
<dbReference type="STRING" id="6182.A0A4Z2DVB9"/>
<dbReference type="InterPro" id="IPR007110">
    <property type="entry name" value="Ig-like_dom"/>
</dbReference>
<dbReference type="InterPro" id="IPR003598">
    <property type="entry name" value="Ig_sub2"/>
</dbReference>
<dbReference type="InterPro" id="IPR036116">
    <property type="entry name" value="FN3_sf"/>
</dbReference>
<dbReference type="InterPro" id="IPR036179">
    <property type="entry name" value="Ig-like_dom_sf"/>
</dbReference>
<dbReference type="PROSITE" id="PS50853">
    <property type="entry name" value="FN3"/>
    <property type="match status" value="1"/>
</dbReference>
<dbReference type="Gene3D" id="2.60.40.10">
    <property type="entry name" value="Immunoglobulins"/>
    <property type="match status" value="6"/>
</dbReference>